<dbReference type="GO" id="GO:0005737">
    <property type="term" value="C:cytoplasm"/>
    <property type="evidence" value="ECO:0007669"/>
    <property type="project" value="TreeGrafter"/>
</dbReference>
<dbReference type="Gene3D" id="3.90.79.10">
    <property type="entry name" value="Nucleoside Triphosphate Pyrophosphohydrolase"/>
    <property type="match status" value="1"/>
</dbReference>
<keyword evidence="2" id="KW-1185">Reference proteome</keyword>
<organism evidence="2 3">
    <name type="scientific">Schistosoma mansoni</name>
    <name type="common">Blood fluke</name>
    <dbReference type="NCBI Taxonomy" id="6183"/>
    <lineage>
        <taxon>Eukaryota</taxon>
        <taxon>Metazoa</taxon>
        <taxon>Spiralia</taxon>
        <taxon>Lophotrochozoa</taxon>
        <taxon>Platyhelminthes</taxon>
        <taxon>Trematoda</taxon>
        <taxon>Digenea</taxon>
        <taxon>Strigeidida</taxon>
        <taxon>Schistosomatoidea</taxon>
        <taxon>Schistosomatidae</taxon>
        <taxon>Schistosoma</taxon>
    </lineage>
</organism>
<feature type="domain" description="Nudix hydrolase" evidence="1">
    <location>
        <begin position="3"/>
        <end position="104"/>
    </location>
</feature>
<evidence type="ECO:0000313" key="4">
    <source>
        <dbReference type="WBParaSite" id="Smp_205840.2"/>
    </source>
</evidence>
<accession>G4M254</accession>
<evidence type="ECO:0000313" key="2">
    <source>
        <dbReference type="Proteomes" id="UP000008854"/>
    </source>
</evidence>
<reference evidence="2" key="1">
    <citation type="journal article" date="2012" name="PLoS Negl. Trop. Dis.">
        <title>A systematically improved high quality genome and transcriptome of the human blood fluke Schistosoma mansoni.</title>
        <authorList>
            <person name="Protasio A.V."/>
            <person name="Tsai I.J."/>
            <person name="Babbage A."/>
            <person name="Nichol S."/>
            <person name="Hunt M."/>
            <person name="Aslett M.A."/>
            <person name="De Silva N."/>
            <person name="Velarde G.S."/>
            <person name="Anderson T.J."/>
            <person name="Clark R.C."/>
            <person name="Davidson C."/>
            <person name="Dillon G.P."/>
            <person name="Holroyd N.E."/>
            <person name="LoVerde P.T."/>
            <person name="Lloyd C."/>
            <person name="McQuillan J."/>
            <person name="Oliveira G."/>
            <person name="Otto T.D."/>
            <person name="Parker-Manuel S.J."/>
            <person name="Quail M.A."/>
            <person name="Wilson R.A."/>
            <person name="Zerlotini A."/>
            <person name="Dunne D.W."/>
            <person name="Berriman M."/>
        </authorList>
    </citation>
    <scope>NUCLEOTIDE SEQUENCE [LARGE SCALE GENOMIC DNA]</scope>
    <source>
        <strain evidence="2">Puerto Rican</strain>
    </source>
</reference>
<dbReference type="Pfam" id="PF00293">
    <property type="entry name" value="NUDIX"/>
    <property type="match status" value="1"/>
</dbReference>
<evidence type="ECO:0000313" key="3">
    <source>
        <dbReference type="WBParaSite" id="Smp_205840.1"/>
    </source>
</evidence>
<dbReference type="AlphaFoldDB" id="G4M254"/>
<dbReference type="WBParaSite" id="Smp_205840.1">
    <property type="protein sequence ID" value="Smp_205840.1"/>
    <property type="gene ID" value="Smp_205840"/>
</dbReference>
<name>G4M254_SCHMA</name>
<evidence type="ECO:0000259" key="1">
    <source>
        <dbReference type="Pfam" id="PF00293"/>
    </source>
</evidence>
<accession>A0A5K4EZL4</accession>
<dbReference type="HOGENOM" id="CLU_2336217_0_0_1"/>
<proteinExistence type="predicted"/>
<dbReference type="WBParaSite" id="Smp_205840.2">
    <property type="protein sequence ID" value="Smp_205840.2"/>
    <property type="gene ID" value="Smp_205840"/>
</dbReference>
<dbReference type="GO" id="GO:0004452">
    <property type="term" value="F:isopentenyl-diphosphate delta-isomerase activity"/>
    <property type="evidence" value="ECO:0007669"/>
    <property type="project" value="TreeGrafter"/>
</dbReference>
<dbReference type="InParanoid" id="G4M254"/>
<sequence length="183" mass="20819">MNFPDELIELDAVGVKKAAQRKLLHELGIKNTFVPLNRIHFLGRVLYAAPNEPCTQTALAEHELDYILVSVLDPVATRNLPDTDLMKLNPDEVSDVRWMAFSDFNYMKCSPRDHMNTAKTSDSDFCRSSITPWLRGLLARGLLQKLFSWAEASCGNHLQESFLAEDQSWDRTKIIHLSSEDVK</sequence>
<dbReference type="PANTHER" id="PTHR10885">
    <property type="entry name" value="ISOPENTENYL-DIPHOSPHATE DELTA-ISOMERASE"/>
    <property type="match status" value="1"/>
</dbReference>
<reference evidence="3" key="2">
    <citation type="submission" date="2018-12" db="UniProtKB">
        <authorList>
            <consortium name="WormBaseParasite"/>
        </authorList>
    </citation>
    <scope>IDENTIFICATION</scope>
    <source>
        <strain evidence="3 4">Puerto Rican</strain>
    </source>
</reference>
<dbReference type="InterPro" id="IPR000086">
    <property type="entry name" value="NUDIX_hydrolase_dom"/>
</dbReference>
<dbReference type="ExpressionAtlas" id="G4M254">
    <property type="expression patterns" value="baseline"/>
</dbReference>
<protein>
    <submittedName>
        <fullName evidence="3 4">Nudix hydrolase domain-containing protein</fullName>
    </submittedName>
</protein>
<dbReference type="SUPFAM" id="SSF55811">
    <property type="entry name" value="Nudix"/>
    <property type="match status" value="1"/>
</dbReference>
<dbReference type="STRING" id="6183.A0A5K4EZL4"/>
<dbReference type="GO" id="GO:0009240">
    <property type="term" value="P:isopentenyl diphosphate biosynthetic process"/>
    <property type="evidence" value="ECO:0007669"/>
    <property type="project" value="TreeGrafter"/>
</dbReference>
<dbReference type="PANTHER" id="PTHR10885:SF0">
    <property type="entry name" value="ISOPENTENYL-DIPHOSPHATE DELTA-ISOMERASE"/>
    <property type="match status" value="1"/>
</dbReference>
<dbReference type="Proteomes" id="UP000008854">
    <property type="component" value="Unassembled WGS sequence"/>
</dbReference>
<dbReference type="InterPro" id="IPR015797">
    <property type="entry name" value="NUDIX_hydrolase-like_dom_sf"/>
</dbReference>